<dbReference type="CDD" id="cd01043">
    <property type="entry name" value="DPS"/>
    <property type="match status" value="1"/>
</dbReference>
<keyword evidence="5" id="KW-1185">Reference proteome</keyword>
<dbReference type="Gene3D" id="1.20.1260.10">
    <property type="match status" value="1"/>
</dbReference>
<dbReference type="InterPro" id="IPR012347">
    <property type="entry name" value="Ferritin-like"/>
</dbReference>
<dbReference type="PRINTS" id="PR01346">
    <property type="entry name" value="HELNAPAPROT"/>
</dbReference>
<dbReference type="InterPro" id="IPR008331">
    <property type="entry name" value="Ferritin_DPS_dom"/>
</dbReference>
<dbReference type="PIRSF" id="PIRSF005900">
    <property type="entry name" value="Dps"/>
    <property type="match status" value="1"/>
</dbReference>
<feature type="domain" description="Ferritin/DPS" evidence="3">
    <location>
        <begin position="39"/>
        <end position="172"/>
    </location>
</feature>
<dbReference type="InterPro" id="IPR002177">
    <property type="entry name" value="DPS_DNA-bd"/>
</dbReference>
<evidence type="ECO:0000256" key="1">
    <source>
        <dbReference type="ARBA" id="ARBA00009497"/>
    </source>
</evidence>
<organism evidence="4 5">
    <name type="scientific">Georgenia yuyongxinii</name>
    <dbReference type="NCBI Taxonomy" id="2589797"/>
    <lineage>
        <taxon>Bacteria</taxon>
        <taxon>Bacillati</taxon>
        <taxon>Actinomycetota</taxon>
        <taxon>Actinomycetes</taxon>
        <taxon>Micrococcales</taxon>
        <taxon>Bogoriellaceae</taxon>
        <taxon>Georgenia</taxon>
    </lineage>
</organism>
<dbReference type="PANTHER" id="PTHR42932">
    <property type="entry name" value="GENERAL STRESS PROTEIN 20U"/>
    <property type="match status" value="1"/>
</dbReference>
<dbReference type="Pfam" id="PF00210">
    <property type="entry name" value="Ferritin"/>
    <property type="match status" value="1"/>
</dbReference>
<evidence type="ECO:0000256" key="2">
    <source>
        <dbReference type="RuleBase" id="RU003875"/>
    </source>
</evidence>
<evidence type="ECO:0000259" key="3">
    <source>
        <dbReference type="Pfam" id="PF00210"/>
    </source>
</evidence>
<comment type="caution">
    <text evidence="4">The sequence shown here is derived from an EMBL/GenBank/DDBJ whole genome shotgun (WGS) entry which is preliminary data.</text>
</comment>
<evidence type="ECO:0000313" key="5">
    <source>
        <dbReference type="Proteomes" id="UP000318693"/>
    </source>
</evidence>
<sequence>MSDRAPIVTRTVPFTIASSEAGRSRTVPTKPLKIVDTSLQEALVDLTDLALQGKQAHWNLHGSHFRAVHLHLDEIVAQVRVASDEVAERLVAVGGTPDGRPATVAETSGLPALDGGPIATDKAIRMFEERLQTAADRIKANLDELDEKDHLSADLLIGIATALEKQAWMLRASAAD</sequence>
<evidence type="ECO:0000313" key="4">
    <source>
        <dbReference type="EMBL" id="TRW44495.1"/>
    </source>
</evidence>
<accession>A0A552WNY1</accession>
<gene>
    <name evidence="4" type="ORF">FJ693_13520</name>
</gene>
<proteinExistence type="inferred from homology"/>
<dbReference type="GO" id="GO:0008199">
    <property type="term" value="F:ferric iron binding"/>
    <property type="evidence" value="ECO:0007669"/>
    <property type="project" value="InterPro"/>
</dbReference>
<dbReference type="PROSITE" id="PS00818">
    <property type="entry name" value="DPS_1"/>
    <property type="match status" value="1"/>
</dbReference>
<reference evidence="4 5" key="1">
    <citation type="submission" date="2019-07" db="EMBL/GenBank/DDBJ databases">
        <title>Georgenia wutianyii sp. nov. and Georgenia *** sp. nov. isolated from plateau pika (Ochotona curzoniae) in the Qinghai-Tibet plateau of China.</title>
        <authorList>
            <person name="Tian Z."/>
        </authorList>
    </citation>
    <scope>NUCLEOTIDE SEQUENCE [LARGE SCALE GENOMIC DNA]</scope>
    <source>
        <strain evidence="4 5">Z446</strain>
    </source>
</reference>
<dbReference type="PANTHER" id="PTHR42932:SF2">
    <property type="entry name" value="DNA PROTECTION DURING STARVATION PROTEIN 1"/>
    <property type="match status" value="1"/>
</dbReference>
<comment type="similarity">
    <text evidence="1 2">Belongs to the Dps family.</text>
</comment>
<dbReference type="InterPro" id="IPR009078">
    <property type="entry name" value="Ferritin-like_SF"/>
</dbReference>
<dbReference type="AlphaFoldDB" id="A0A552WNY1"/>
<name>A0A552WNY1_9MICO</name>
<dbReference type="InterPro" id="IPR023188">
    <property type="entry name" value="DPS_DNA-bd_CS"/>
</dbReference>
<dbReference type="Proteomes" id="UP000318693">
    <property type="component" value="Unassembled WGS sequence"/>
</dbReference>
<protein>
    <submittedName>
        <fullName evidence="4">DNA starvation/stationary phase protection protein</fullName>
    </submittedName>
</protein>
<dbReference type="SUPFAM" id="SSF47240">
    <property type="entry name" value="Ferritin-like"/>
    <property type="match status" value="1"/>
</dbReference>
<dbReference type="GO" id="GO:0016722">
    <property type="term" value="F:oxidoreductase activity, acting on metal ions"/>
    <property type="evidence" value="ECO:0007669"/>
    <property type="project" value="InterPro"/>
</dbReference>
<dbReference type="EMBL" id="VJXR01000043">
    <property type="protein sequence ID" value="TRW44495.1"/>
    <property type="molecule type" value="Genomic_DNA"/>
</dbReference>